<keyword evidence="4" id="KW-1185">Reference proteome</keyword>
<keyword evidence="2" id="KW-0812">Transmembrane</keyword>
<sequence>METKPGKSKNNSYFVALIVIIFSLAFAIFAFRQKDQSKKFEEREYYNDRRRNIPPNDNRNNENQQFFHQKGRGVVNTLAVSGKKGSCSELVIILKESPYVKADILNYKIDGLSSMKIKQSREFADTEDSNRAVINNAENISGPSAGSGVYLALLSAFYSDCAIPKNLAITGEFKVEGEEIPTKIKSFPKKYQ</sequence>
<dbReference type="Gene3D" id="3.30.230.10">
    <property type="match status" value="1"/>
</dbReference>
<feature type="region of interest" description="Disordered" evidence="1">
    <location>
        <begin position="42"/>
        <end position="66"/>
    </location>
</feature>
<gene>
    <name evidence="3" type="ORF">FWILDA_LOCUS12909</name>
</gene>
<dbReference type="Proteomes" id="UP001153678">
    <property type="component" value="Unassembled WGS sequence"/>
</dbReference>
<protein>
    <submittedName>
        <fullName evidence="3">19476_t:CDS:1</fullName>
    </submittedName>
</protein>
<feature type="compositionally biased region" description="Low complexity" evidence="1">
    <location>
        <begin position="53"/>
        <end position="63"/>
    </location>
</feature>
<organism evidence="3 4">
    <name type="scientific">Funneliformis geosporum</name>
    <dbReference type="NCBI Taxonomy" id="1117311"/>
    <lineage>
        <taxon>Eukaryota</taxon>
        <taxon>Fungi</taxon>
        <taxon>Fungi incertae sedis</taxon>
        <taxon>Mucoromycota</taxon>
        <taxon>Glomeromycotina</taxon>
        <taxon>Glomeromycetes</taxon>
        <taxon>Glomerales</taxon>
        <taxon>Glomeraceae</taxon>
        <taxon>Funneliformis</taxon>
    </lineage>
</organism>
<dbReference type="InterPro" id="IPR014721">
    <property type="entry name" value="Ribsml_uS5_D2-typ_fold_subgr"/>
</dbReference>
<comment type="caution">
    <text evidence="3">The sequence shown here is derived from an EMBL/GenBank/DDBJ whole genome shotgun (WGS) entry which is preliminary data.</text>
</comment>
<dbReference type="EMBL" id="CAMKVN010004452">
    <property type="protein sequence ID" value="CAI2187106.1"/>
    <property type="molecule type" value="Genomic_DNA"/>
</dbReference>
<dbReference type="AlphaFoldDB" id="A0A9W4SZE5"/>
<dbReference type="SUPFAM" id="SSF54211">
    <property type="entry name" value="Ribosomal protein S5 domain 2-like"/>
    <property type="match status" value="1"/>
</dbReference>
<dbReference type="InterPro" id="IPR020568">
    <property type="entry name" value="Ribosomal_Su5_D2-typ_SF"/>
</dbReference>
<evidence type="ECO:0000256" key="2">
    <source>
        <dbReference type="SAM" id="Phobius"/>
    </source>
</evidence>
<accession>A0A9W4SZE5</accession>
<proteinExistence type="predicted"/>
<evidence type="ECO:0000313" key="4">
    <source>
        <dbReference type="Proteomes" id="UP001153678"/>
    </source>
</evidence>
<reference evidence="3" key="1">
    <citation type="submission" date="2022-08" db="EMBL/GenBank/DDBJ databases">
        <authorList>
            <person name="Kallberg Y."/>
            <person name="Tangrot J."/>
            <person name="Rosling A."/>
        </authorList>
    </citation>
    <scope>NUCLEOTIDE SEQUENCE</scope>
    <source>
        <strain evidence="3">Wild A</strain>
    </source>
</reference>
<keyword evidence="2" id="KW-1133">Transmembrane helix</keyword>
<name>A0A9W4SZE5_9GLOM</name>
<feature type="transmembrane region" description="Helical" evidence="2">
    <location>
        <begin position="12"/>
        <end position="31"/>
    </location>
</feature>
<evidence type="ECO:0000313" key="3">
    <source>
        <dbReference type="EMBL" id="CAI2187106.1"/>
    </source>
</evidence>
<evidence type="ECO:0000256" key="1">
    <source>
        <dbReference type="SAM" id="MobiDB-lite"/>
    </source>
</evidence>
<feature type="compositionally biased region" description="Basic and acidic residues" evidence="1">
    <location>
        <begin position="42"/>
        <end position="51"/>
    </location>
</feature>
<keyword evidence="2" id="KW-0472">Membrane</keyword>